<name>A0A8H5P631_9HYPO</name>
<sequence length="1414" mass="158726">MGYVLLAPYNDSMHLGQGFNSFLQRPCIDGAVKLTQADLQTEAARAGSPSNVSQVVSYSSRLVEKISDVVRGMNISAASSIKLGTIQVSGNSLSVDEAKFAASDMNAVISVKVINQITSAIKNPPLSVVSMAYCAPPLTTGAMNGSAGEFTLSEGTASSTIEAAVQETESTVTVNWSGGGQIKNDDAEWTLASLISAASAFPGRVAACPHKTYAILTPYNRNRSFVEWAEQNNITVPDFSPVQQYTHDLLDSFMEFKSILGRIQAVLANPLAYRPSSSDNAVSVDVESLVLERQKIKKEMVKIGNIVDKLLVTPNSNPSTLVTEEVDSPEVWAARLPVLVESTMVNNKLTALETADVISGFYNNDPTHNTAEPEIPASLGSKMNDSMKTVQDATKEKEKEIEKETPVVEICSASIKASLTQQERAFVDSEFNKRKYSQYRFGDLVGVPGGGFFVDTLFLEQAIEHVSWPDRIEILLQDLNDSRVYAVRVTYQQTQESHGKNMGETVDSTFIDLEEGEVVNEVTLGRRDTTGVAFIRLRTSKNSETRIGTLKDCVEVTKCVPYDGCTGLKGFWGGSGDLVDRLGPIWAFIFTVFLPAWADPTHWSILLLTKFTESLYYTSISCRHTGRNMSWIVENFQVPVPLGDCSIHVLIDNRTSVKYAFIMDGGVDSGGYSASKAITKTVVYVNQYLLDKYRIETKIKFNLWVVTHWDADHFRGVMDLIKEGVEPPKRSKWMIENFVKVPTLYCGRLEEPFISQISSLRFKFIGGEMTLGFDMLSGVQIFDQNGTPMSNKLKERRPRFCIVGADGYGISVPRFQEEVTRNQSSILAVLFWPWPCNDGRCCFFAGGDGNPEMERQIISKFLKVNTFARLDDGLDLMKLDHHGSSQEGIYGGDLREIKSKRKMKLADMPIGLFKPKNFLVTPGNLHGHPTYDVVHCLLEILGSTTRLSKEGRPEGRVWTTRSPYWATKQPLTTKDLSAYHNKDLKEIHKKDFRAYKDPAKKELKVGMLLALEAQGSSKALDRANALKVWKKRILQQAVILEEKNLTEYQIEQQAKKELEAMMENIHKNKPTMAVEEEKDQRKQEQIEEEAVASAQFDYEYVSYDDVMNLRFAGHEMWNLICDQGIVPATQDPFFIVHFRWVDAKFRPVVCLDMDGKPKDYKPEPSVPRRYSQRLQDIREAKRQKILDLLVTKAKELEIKEKSLVNPIMEQDRFFEVEEDQGFFAEDNYHEKGQDGEVSLLMFDLSIPIGQFRDQAFLEQNKFTHISRMSGVTATNNFTGTDFGAFSTLQSGRTTLQPQICPVASLATSMNQTLSYYGFTIADLSSDFKTNVELERWAAAFQLTSTKGTEPDPNSRSQLDYGEDEGGDISFKEEADKDFVLDDFWEDKDVEIDNVLESLEALRKEYREARLLKKN</sequence>
<dbReference type="SUPFAM" id="SSF51101">
    <property type="entry name" value="Mannose-binding lectins"/>
    <property type="match status" value="1"/>
</dbReference>
<dbReference type="InterPro" id="IPR036404">
    <property type="entry name" value="Jacalin-like_lectin_dom_sf"/>
</dbReference>
<protein>
    <recommendedName>
        <fullName evidence="2">Jacalin-type lectin domain-containing protein</fullName>
    </recommendedName>
</protein>
<dbReference type="Gene3D" id="2.100.10.30">
    <property type="entry name" value="Jacalin-like lectin domain"/>
    <property type="match status" value="1"/>
</dbReference>
<dbReference type="InterPro" id="IPR001229">
    <property type="entry name" value="Jacalin-like_lectin_dom"/>
</dbReference>
<evidence type="ECO:0000313" key="4">
    <source>
        <dbReference type="Proteomes" id="UP000544095"/>
    </source>
</evidence>
<proteinExistence type="predicted"/>
<evidence type="ECO:0000256" key="1">
    <source>
        <dbReference type="SAM" id="MobiDB-lite"/>
    </source>
</evidence>
<gene>
    <name evidence="3" type="ORF">FPANT_6543</name>
</gene>
<keyword evidence="4" id="KW-1185">Reference proteome</keyword>
<organism evidence="3 4">
    <name type="scientific">Fusarium pseudoanthophilum</name>
    <dbReference type="NCBI Taxonomy" id="48495"/>
    <lineage>
        <taxon>Eukaryota</taxon>
        <taxon>Fungi</taxon>
        <taxon>Dikarya</taxon>
        <taxon>Ascomycota</taxon>
        <taxon>Pezizomycotina</taxon>
        <taxon>Sordariomycetes</taxon>
        <taxon>Hypocreomycetidae</taxon>
        <taxon>Hypocreales</taxon>
        <taxon>Nectriaceae</taxon>
        <taxon>Fusarium</taxon>
        <taxon>Fusarium fujikuroi species complex</taxon>
    </lineage>
</organism>
<evidence type="ECO:0000313" key="3">
    <source>
        <dbReference type="EMBL" id="KAF5588625.1"/>
    </source>
</evidence>
<accession>A0A8H5P631</accession>
<dbReference type="Pfam" id="PF01419">
    <property type="entry name" value="Jacalin"/>
    <property type="match status" value="1"/>
</dbReference>
<dbReference type="InterPro" id="IPR036866">
    <property type="entry name" value="RibonucZ/Hydroxyglut_hydro"/>
</dbReference>
<feature type="region of interest" description="Disordered" evidence="1">
    <location>
        <begin position="1344"/>
        <end position="1367"/>
    </location>
</feature>
<dbReference type="EMBL" id="JAAOAR010000314">
    <property type="protein sequence ID" value="KAF5588625.1"/>
    <property type="molecule type" value="Genomic_DNA"/>
</dbReference>
<feature type="domain" description="Jacalin-type lectin" evidence="2">
    <location>
        <begin position="481"/>
        <end position="583"/>
    </location>
</feature>
<feature type="non-terminal residue" evidence="3">
    <location>
        <position position="1"/>
    </location>
</feature>
<dbReference type="Proteomes" id="UP000544095">
    <property type="component" value="Unassembled WGS sequence"/>
</dbReference>
<feature type="compositionally biased region" description="Polar residues" evidence="1">
    <location>
        <begin position="1344"/>
        <end position="1357"/>
    </location>
</feature>
<reference evidence="3 4" key="1">
    <citation type="submission" date="2020-05" db="EMBL/GenBank/DDBJ databases">
        <title>Identification and distribution of gene clusters putatively required for synthesis of sphingolipid metabolism inhibitors in phylogenetically diverse species of the filamentous fungus Fusarium.</title>
        <authorList>
            <person name="Kim H.-S."/>
            <person name="Busman M."/>
            <person name="Brown D.W."/>
            <person name="Divon H."/>
            <person name="Uhlig S."/>
            <person name="Proctor R.H."/>
        </authorList>
    </citation>
    <scope>NUCLEOTIDE SEQUENCE [LARGE SCALE GENOMIC DNA]</scope>
    <source>
        <strain evidence="3 4">NRRL 25211</strain>
    </source>
</reference>
<comment type="caution">
    <text evidence="3">The sequence shown here is derived from an EMBL/GenBank/DDBJ whole genome shotgun (WGS) entry which is preliminary data.</text>
</comment>
<dbReference type="Gene3D" id="3.60.15.10">
    <property type="entry name" value="Ribonuclease Z/Hydroxyacylglutathione hydrolase-like"/>
    <property type="match status" value="1"/>
</dbReference>
<evidence type="ECO:0000259" key="2">
    <source>
        <dbReference type="Pfam" id="PF01419"/>
    </source>
</evidence>